<dbReference type="FunFam" id="3.40.50.720:FF:000022">
    <property type="entry name" value="Cinnamyl alcohol dehydrogenase"/>
    <property type="match status" value="1"/>
</dbReference>
<evidence type="ECO:0000313" key="8">
    <source>
        <dbReference type="EMBL" id="EIM79359.1"/>
    </source>
</evidence>
<protein>
    <submittedName>
        <fullName evidence="8">NADPH-dependent medium chain alcohol dehydrogenase</fullName>
    </submittedName>
</protein>
<keyword evidence="4" id="KW-0560">Oxidoreductase</keyword>
<dbReference type="SUPFAM" id="SSF50129">
    <property type="entry name" value="GroES-like"/>
    <property type="match status" value="1"/>
</dbReference>
<feature type="domain" description="Alcohol dehydrogenase-like N-terminal" evidence="7">
    <location>
        <begin position="32"/>
        <end position="150"/>
    </location>
</feature>
<dbReference type="GeneID" id="18806547"/>
<dbReference type="Gene3D" id="3.40.50.720">
    <property type="entry name" value="NAD(P)-binding Rossmann-like Domain"/>
    <property type="match status" value="1"/>
</dbReference>
<dbReference type="SUPFAM" id="SSF51735">
    <property type="entry name" value="NAD(P)-binding Rossmann-fold domains"/>
    <property type="match status" value="1"/>
</dbReference>
<evidence type="ECO:0000313" key="9">
    <source>
        <dbReference type="Proteomes" id="UP000053927"/>
    </source>
</evidence>
<evidence type="ECO:0000256" key="5">
    <source>
        <dbReference type="RuleBase" id="RU361277"/>
    </source>
</evidence>
<dbReference type="Pfam" id="PF08240">
    <property type="entry name" value="ADH_N"/>
    <property type="match status" value="1"/>
</dbReference>
<dbReference type="InterPro" id="IPR011032">
    <property type="entry name" value="GroES-like_sf"/>
</dbReference>
<dbReference type="PANTHER" id="PTHR42683">
    <property type="entry name" value="ALDEHYDE REDUCTASE"/>
    <property type="match status" value="1"/>
</dbReference>
<name>R7RVW7_STEHR</name>
<dbReference type="GO" id="GO:0008270">
    <property type="term" value="F:zinc ion binding"/>
    <property type="evidence" value="ECO:0007669"/>
    <property type="project" value="InterPro"/>
</dbReference>
<sequence>MPYPDTFEGFSVYSHEKWSDFKRTELTPKTFGDNDVDIVVECCGVCGSDLHTITGGWGQRKLPLCVGHEIVGKVIKTGPKVTLCKIGDRVGVGAQIRACLECKICKSDNENYCLHKKFTYGSEYEDGIVSQGGYASHVRAHEYFTFPIPDDMESATVAPLMCAGLTVFSPMYRAKIGPGMKVAVLGIGGLGHLGLQFARALGAEVYALSHSPHKKEDALKCGAQHFIVTSEPDWQKPWAFTFDFILNTADVTHTFNMVDYISTLNINGVFHNVGLPDEPLPEMRATHFLFNGASITGSHIGSRPEVIKMLEVAKEHGVKSWVEEVQVGEEGCKEALERLKKNNVHFRFTFVGYDKAFPNRVTEA</sequence>
<dbReference type="InterPro" id="IPR002328">
    <property type="entry name" value="ADH_Zn_CS"/>
</dbReference>
<keyword evidence="9" id="KW-1185">Reference proteome</keyword>
<organism evidence="8 9">
    <name type="scientific">Stereum hirsutum (strain FP-91666)</name>
    <name type="common">White-rot fungus</name>
    <dbReference type="NCBI Taxonomy" id="721885"/>
    <lineage>
        <taxon>Eukaryota</taxon>
        <taxon>Fungi</taxon>
        <taxon>Dikarya</taxon>
        <taxon>Basidiomycota</taxon>
        <taxon>Agaricomycotina</taxon>
        <taxon>Agaricomycetes</taxon>
        <taxon>Russulales</taxon>
        <taxon>Stereaceae</taxon>
        <taxon>Stereum</taxon>
    </lineage>
</organism>
<dbReference type="CDD" id="cd05283">
    <property type="entry name" value="CAD1"/>
    <property type="match status" value="1"/>
</dbReference>
<dbReference type="InterPro" id="IPR013149">
    <property type="entry name" value="ADH-like_C"/>
</dbReference>
<evidence type="ECO:0000256" key="4">
    <source>
        <dbReference type="ARBA" id="ARBA00023002"/>
    </source>
</evidence>
<keyword evidence="3 5" id="KW-0862">Zinc</keyword>
<accession>R7RVW7</accession>
<dbReference type="Gene3D" id="3.90.180.10">
    <property type="entry name" value="Medium-chain alcohol dehydrogenases, catalytic domain"/>
    <property type="match status" value="1"/>
</dbReference>
<comment type="cofactor">
    <cofactor evidence="1 5">
        <name>Zn(2+)</name>
        <dbReference type="ChEBI" id="CHEBI:29105"/>
    </cofactor>
</comment>
<gene>
    <name evidence="8" type="ORF">STEHIDRAFT_69515</name>
</gene>
<feature type="domain" description="Alcohol dehydrogenase-like C-terminal" evidence="6">
    <location>
        <begin position="189"/>
        <end position="313"/>
    </location>
</feature>
<dbReference type="GO" id="GO:0016616">
    <property type="term" value="F:oxidoreductase activity, acting on the CH-OH group of donors, NAD or NADP as acceptor"/>
    <property type="evidence" value="ECO:0007669"/>
    <property type="project" value="InterPro"/>
</dbReference>
<dbReference type="KEGG" id="shs:STEHIDRAFT_69515"/>
<proteinExistence type="inferred from homology"/>
<evidence type="ECO:0000259" key="7">
    <source>
        <dbReference type="Pfam" id="PF08240"/>
    </source>
</evidence>
<evidence type="ECO:0000256" key="3">
    <source>
        <dbReference type="ARBA" id="ARBA00022833"/>
    </source>
</evidence>
<evidence type="ECO:0000259" key="6">
    <source>
        <dbReference type="Pfam" id="PF00107"/>
    </source>
</evidence>
<dbReference type="Proteomes" id="UP000053927">
    <property type="component" value="Unassembled WGS sequence"/>
</dbReference>
<dbReference type="Pfam" id="PF00107">
    <property type="entry name" value="ADH_zinc_N"/>
    <property type="match status" value="1"/>
</dbReference>
<dbReference type="InterPro" id="IPR013154">
    <property type="entry name" value="ADH-like_N"/>
</dbReference>
<dbReference type="eggNOG" id="KOG0023">
    <property type="taxonomic scope" value="Eukaryota"/>
</dbReference>
<comment type="similarity">
    <text evidence="5">Belongs to the zinc-containing alcohol dehydrogenase family.</text>
</comment>
<reference evidence="9" key="1">
    <citation type="journal article" date="2012" name="Science">
        <title>The Paleozoic origin of enzymatic lignin decomposition reconstructed from 31 fungal genomes.</title>
        <authorList>
            <person name="Floudas D."/>
            <person name="Binder M."/>
            <person name="Riley R."/>
            <person name="Barry K."/>
            <person name="Blanchette R.A."/>
            <person name="Henrissat B."/>
            <person name="Martinez A.T."/>
            <person name="Otillar R."/>
            <person name="Spatafora J.W."/>
            <person name="Yadav J.S."/>
            <person name="Aerts A."/>
            <person name="Benoit I."/>
            <person name="Boyd A."/>
            <person name="Carlson A."/>
            <person name="Copeland A."/>
            <person name="Coutinho P.M."/>
            <person name="de Vries R.P."/>
            <person name="Ferreira P."/>
            <person name="Findley K."/>
            <person name="Foster B."/>
            <person name="Gaskell J."/>
            <person name="Glotzer D."/>
            <person name="Gorecki P."/>
            <person name="Heitman J."/>
            <person name="Hesse C."/>
            <person name="Hori C."/>
            <person name="Igarashi K."/>
            <person name="Jurgens J.A."/>
            <person name="Kallen N."/>
            <person name="Kersten P."/>
            <person name="Kohler A."/>
            <person name="Kuees U."/>
            <person name="Kumar T.K.A."/>
            <person name="Kuo A."/>
            <person name="LaButti K."/>
            <person name="Larrondo L.F."/>
            <person name="Lindquist E."/>
            <person name="Ling A."/>
            <person name="Lombard V."/>
            <person name="Lucas S."/>
            <person name="Lundell T."/>
            <person name="Martin R."/>
            <person name="McLaughlin D.J."/>
            <person name="Morgenstern I."/>
            <person name="Morin E."/>
            <person name="Murat C."/>
            <person name="Nagy L.G."/>
            <person name="Nolan M."/>
            <person name="Ohm R.A."/>
            <person name="Patyshakuliyeva A."/>
            <person name="Rokas A."/>
            <person name="Ruiz-Duenas F.J."/>
            <person name="Sabat G."/>
            <person name="Salamov A."/>
            <person name="Samejima M."/>
            <person name="Schmutz J."/>
            <person name="Slot J.C."/>
            <person name="St John F."/>
            <person name="Stenlid J."/>
            <person name="Sun H."/>
            <person name="Sun S."/>
            <person name="Syed K."/>
            <person name="Tsang A."/>
            <person name="Wiebenga A."/>
            <person name="Young D."/>
            <person name="Pisabarro A."/>
            <person name="Eastwood D.C."/>
            <person name="Martin F."/>
            <person name="Cullen D."/>
            <person name="Grigoriev I.V."/>
            <person name="Hibbett D.S."/>
        </authorList>
    </citation>
    <scope>NUCLEOTIDE SEQUENCE [LARGE SCALE GENOMIC DNA]</scope>
    <source>
        <strain evidence="9">FP-91666</strain>
    </source>
</reference>
<keyword evidence="2 5" id="KW-0479">Metal-binding</keyword>
<dbReference type="RefSeq" id="XP_007311479.1">
    <property type="nucleotide sequence ID" value="XM_007311417.1"/>
</dbReference>
<dbReference type="InterPro" id="IPR036291">
    <property type="entry name" value="NAD(P)-bd_dom_sf"/>
</dbReference>
<dbReference type="OMA" id="DKPGMHL"/>
<evidence type="ECO:0000256" key="1">
    <source>
        <dbReference type="ARBA" id="ARBA00001947"/>
    </source>
</evidence>
<dbReference type="PROSITE" id="PS00059">
    <property type="entry name" value="ADH_ZINC"/>
    <property type="match status" value="1"/>
</dbReference>
<dbReference type="AlphaFoldDB" id="R7RVW7"/>
<evidence type="ECO:0000256" key="2">
    <source>
        <dbReference type="ARBA" id="ARBA00022723"/>
    </source>
</evidence>
<dbReference type="InterPro" id="IPR047109">
    <property type="entry name" value="CAD-like"/>
</dbReference>
<dbReference type="EMBL" id="JH687405">
    <property type="protein sequence ID" value="EIM79359.1"/>
    <property type="molecule type" value="Genomic_DNA"/>
</dbReference>
<dbReference type="OrthoDB" id="1879366at2759"/>